<dbReference type="CDD" id="cd12108">
    <property type="entry name" value="Hr-like"/>
    <property type="match status" value="3"/>
</dbReference>
<feature type="domain" description="CHY-type" evidence="7">
    <location>
        <begin position="959"/>
        <end position="1026"/>
    </location>
</feature>
<dbReference type="Pfam" id="PF05495">
    <property type="entry name" value="zf-CHY"/>
    <property type="match status" value="1"/>
</dbReference>
<dbReference type="GO" id="GO:0006511">
    <property type="term" value="P:ubiquitin-dependent protein catabolic process"/>
    <property type="evidence" value="ECO:0007669"/>
    <property type="project" value="TreeGrafter"/>
</dbReference>
<keyword evidence="3" id="KW-0862">Zinc</keyword>
<dbReference type="SUPFAM" id="SSF161245">
    <property type="entry name" value="Zinc hairpin stack"/>
    <property type="match status" value="1"/>
</dbReference>
<organism evidence="9 10">
    <name type="scientific">Coccomyxa viridis</name>
    <dbReference type="NCBI Taxonomy" id="1274662"/>
    <lineage>
        <taxon>Eukaryota</taxon>
        <taxon>Viridiplantae</taxon>
        <taxon>Chlorophyta</taxon>
        <taxon>core chlorophytes</taxon>
        <taxon>Trebouxiophyceae</taxon>
        <taxon>Trebouxiophyceae incertae sedis</taxon>
        <taxon>Coccomyxaceae</taxon>
        <taxon>Coccomyxa</taxon>
    </lineage>
</organism>
<dbReference type="GO" id="GO:0016567">
    <property type="term" value="P:protein ubiquitination"/>
    <property type="evidence" value="ECO:0007669"/>
    <property type="project" value="TreeGrafter"/>
</dbReference>
<dbReference type="InterPro" id="IPR017921">
    <property type="entry name" value="Znf_CTCHY"/>
</dbReference>
<dbReference type="SUPFAM" id="SSF57850">
    <property type="entry name" value="RING/U-box"/>
    <property type="match status" value="1"/>
</dbReference>
<evidence type="ECO:0000256" key="2">
    <source>
        <dbReference type="ARBA" id="ARBA00022771"/>
    </source>
</evidence>
<protein>
    <submittedName>
        <fullName evidence="9">Uncharacterized protein</fullName>
    </submittedName>
</protein>
<accession>A0AAV1IGP3</accession>
<dbReference type="InterPro" id="IPR037275">
    <property type="entry name" value="Znf_CTCHY_sf"/>
</dbReference>
<dbReference type="InterPro" id="IPR037274">
    <property type="entry name" value="Znf_CHY_sf"/>
</dbReference>
<dbReference type="CDD" id="cd16464">
    <property type="entry name" value="RING-H2_Pirh2-like"/>
    <property type="match status" value="1"/>
</dbReference>
<dbReference type="GO" id="GO:0005634">
    <property type="term" value="C:nucleus"/>
    <property type="evidence" value="ECO:0007669"/>
    <property type="project" value="TreeGrafter"/>
</dbReference>
<evidence type="ECO:0000259" key="7">
    <source>
        <dbReference type="PROSITE" id="PS51266"/>
    </source>
</evidence>
<feature type="domain" description="RING-type" evidence="6">
    <location>
        <begin position="1092"/>
        <end position="1134"/>
    </location>
</feature>
<dbReference type="PROSITE" id="PS50089">
    <property type="entry name" value="ZF_RING_2"/>
    <property type="match status" value="1"/>
</dbReference>
<dbReference type="SUPFAM" id="SSF161219">
    <property type="entry name" value="CHY zinc finger-like"/>
    <property type="match status" value="1"/>
</dbReference>
<evidence type="ECO:0000256" key="3">
    <source>
        <dbReference type="ARBA" id="ARBA00022833"/>
    </source>
</evidence>
<dbReference type="GO" id="GO:0061630">
    <property type="term" value="F:ubiquitin protein ligase activity"/>
    <property type="evidence" value="ECO:0007669"/>
    <property type="project" value="TreeGrafter"/>
</dbReference>
<dbReference type="Pfam" id="PF01814">
    <property type="entry name" value="Hemerythrin"/>
    <property type="match status" value="3"/>
</dbReference>
<dbReference type="InterPro" id="IPR013083">
    <property type="entry name" value="Znf_RING/FYVE/PHD"/>
</dbReference>
<dbReference type="Gene3D" id="3.30.40.10">
    <property type="entry name" value="Zinc/RING finger domain, C3HC4 (zinc finger)"/>
    <property type="match status" value="1"/>
</dbReference>
<keyword evidence="2 4" id="KW-0863">Zinc-finger</keyword>
<feature type="compositionally biased region" description="Low complexity" evidence="5">
    <location>
        <begin position="846"/>
        <end position="855"/>
    </location>
</feature>
<feature type="compositionally biased region" description="Low complexity" evidence="5">
    <location>
        <begin position="531"/>
        <end position="543"/>
    </location>
</feature>
<evidence type="ECO:0000313" key="10">
    <source>
        <dbReference type="Proteomes" id="UP001314263"/>
    </source>
</evidence>
<evidence type="ECO:0000256" key="1">
    <source>
        <dbReference type="ARBA" id="ARBA00022723"/>
    </source>
</evidence>
<dbReference type="Proteomes" id="UP001314263">
    <property type="component" value="Unassembled WGS sequence"/>
</dbReference>
<dbReference type="Pfam" id="PF14599">
    <property type="entry name" value="zinc_ribbon_6"/>
    <property type="match status" value="1"/>
</dbReference>
<evidence type="ECO:0000259" key="6">
    <source>
        <dbReference type="PROSITE" id="PS50089"/>
    </source>
</evidence>
<evidence type="ECO:0000256" key="5">
    <source>
        <dbReference type="SAM" id="MobiDB-lite"/>
    </source>
</evidence>
<keyword evidence="1" id="KW-0479">Metal-binding</keyword>
<feature type="compositionally biased region" description="Pro residues" evidence="5">
    <location>
        <begin position="817"/>
        <end position="830"/>
    </location>
</feature>
<evidence type="ECO:0000259" key="8">
    <source>
        <dbReference type="PROSITE" id="PS51270"/>
    </source>
</evidence>
<dbReference type="PROSITE" id="PS51270">
    <property type="entry name" value="ZF_CTCHY"/>
    <property type="match status" value="1"/>
</dbReference>
<dbReference type="AlphaFoldDB" id="A0AAV1IGP3"/>
<dbReference type="PANTHER" id="PTHR21319:SF0">
    <property type="entry name" value="AND RING FINGER DOMAIN PROTEIN, PUTATIVE (AFU_ORTHOLOGUE AFUA_1G08900)-RELATED"/>
    <property type="match status" value="1"/>
</dbReference>
<dbReference type="SMART" id="SM00184">
    <property type="entry name" value="RING"/>
    <property type="match status" value="1"/>
</dbReference>
<keyword evidence="10" id="KW-1185">Reference proteome</keyword>
<dbReference type="InterPro" id="IPR012312">
    <property type="entry name" value="Hemerythrin-like"/>
</dbReference>
<dbReference type="Gene3D" id="2.20.28.10">
    <property type="match status" value="1"/>
</dbReference>
<dbReference type="InterPro" id="IPR008913">
    <property type="entry name" value="Znf_CHY"/>
</dbReference>
<dbReference type="PANTHER" id="PTHR21319">
    <property type="entry name" value="RING FINGER AND CHY ZINC FINGER DOMAIN-CONTAINING PROTEIN 1"/>
    <property type="match status" value="1"/>
</dbReference>
<feature type="region of interest" description="Disordered" evidence="5">
    <location>
        <begin position="815"/>
        <end position="858"/>
    </location>
</feature>
<dbReference type="PROSITE" id="PS51266">
    <property type="entry name" value="ZF_CHY"/>
    <property type="match status" value="1"/>
</dbReference>
<feature type="domain" description="CTCHY-type" evidence="8">
    <location>
        <begin position="1028"/>
        <end position="1094"/>
    </location>
</feature>
<name>A0AAV1IGP3_9CHLO</name>
<comment type="caution">
    <text evidence="9">The sequence shown here is derived from an EMBL/GenBank/DDBJ whole genome shotgun (WGS) entry which is preliminary data.</text>
</comment>
<evidence type="ECO:0000313" key="9">
    <source>
        <dbReference type="EMBL" id="CAK0785179.1"/>
    </source>
</evidence>
<feature type="compositionally biased region" description="Basic and acidic residues" evidence="5">
    <location>
        <begin position="552"/>
        <end position="562"/>
    </location>
</feature>
<proteinExistence type="predicted"/>
<dbReference type="InterPro" id="IPR001841">
    <property type="entry name" value="Znf_RING"/>
</dbReference>
<dbReference type="Gene3D" id="1.20.120.520">
    <property type="entry name" value="nmb1532 protein domain like"/>
    <property type="match status" value="3"/>
</dbReference>
<sequence length="1201" mass="132415">MVAEAASPLPASHPPIKVFYYHYHNSIRTELDDLSAAVAALEDTSATDASKGLSDVKRRVAFLDRVYSIHSSVEDEVVYPALDLKVKNVTHAYSVEHEDEERLLEQLSQVISAAMLAEGKQKRAAMRQLMCKVQEIHTTLLKHLAKEEEQLFPLLLKHFSYSEQAQLVAQLLCCIPLTSVEPVLAWLTAAMPQCEQKDLLMQIQQVVPDSMLLQLLVAWLSPRSKALSLASVHAIDIESVRPWSAETPKDSPECCRKAMGLDPMGCPLASLGSKVPKEGPKSSCAGHAPLKHIAHVHAAIRSALDAFASEAASLAASDSLKPAALAALVERLRFLRAVCSYHSASEDDVLFPAVRLLSTEHEATHCLAAEADHEHESTLLEDVSRLLGDVRASVRRGAREVQGLVGDLRAAADAARSAITGHMAREEADVLPLLEARLCTRQQRDMVWRTLRAMPLRLLERVLPWLAEKLTEEEAKAMLQDLQLAAPADEGPLVGLLSRWAARGRQDSPEPQGHDAPKQYSNSTCGVHLTPSTPAASSSAAAERPAKRRRGSDRQPGQDELHASSAGAADHISAETHAMPAIAEEHAESKERELLRLRSAGVNPIDHIFQFHKALRRDLRALEDDARALAAELEDATDWNPGQGTLQQLEGRFRCLAGMYKAHSQAEDEIIFPALEAKEALSNVSHAYTLDHQQEEELFDGLHAAMNAIRGSQGPREARKHAATLQRLTAATRASMEQHVRAEEQEVWPLFAEHFTEQEQEHLVGQIVGRTGAEVLQAMLPWVTESFTEQEQRNMMESLRSATRNTGFERWLDATLRPPPQADAPTPPGSSPKADTPALQGDSPKGGSSSQQGSHHGSDLALAEVAEYLASDAKLPSMGSLGSTSSEPHVFRPGWEDIFRMNQKQLEEAMRKVHADSNLDQQRKAYLSQNIMASKYIVAQQRRMHAFTAGHGIRSYADPEHSVLGCSHYQRGCQVLAPCCGQVYPCKKCHDQEEDHQLEVQSVQSMVCMACGLRQPSGASCSGCGQSMARYYCGICNLWDDQPGRDIYHCPFCNLCRVGKGLGIDACHCMDCNTCMHLTEYPTHKCRDLAACPVCTDALFDSSHPYRELPCGHFMHSHCFAQYTRFNYTCPVCSKSMGDMSIYFGMLDSIVARDLAGLPSAYQIRQQKVLCNDCGLTGEARFHFVYHKCPDCTSYNTRVLS</sequence>
<dbReference type="EMBL" id="CAUYUE010000012">
    <property type="protein sequence ID" value="CAK0785179.1"/>
    <property type="molecule type" value="Genomic_DNA"/>
</dbReference>
<reference evidence="9 10" key="1">
    <citation type="submission" date="2023-10" db="EMBL/GenBank/DDBJ databases">
        <authorList>
            <person name="Maclean D."/>
            <person name="Macfadyen A."/>
        </authorList>
    </citation>
    <scope>NUCLEOTIDE SEQUENCE [LARGE SCALE GENOMIC DNA]</scope>
</reference>
<dbReference type="InterPro" id="IPR039512">
    <property type="entry name" value="RCHY1_zinc-ribbon"/>
</dbReference>
<dbReference type="Pfam" id="PF13639">
    <property type="entry name" value="zf-RING_2"/>
    <property type="match status" value="1"/>
</dbReference>
<gene>
    <name evidence="9" type="ORF">CVIRNUC_008385</name>
</gene>
<dbReference type="GO" id="GO:0008270">
    <property type="term" value="F:zinc ion binding"/>
    <property type="evidence" value="ECO:0007669"/>
    <property type="project" value="UniProtKB-KW"/>
</dbReference>
<feature type="region of interest" description="Disordered" evidence="5">
    <location>
        <begin position="504"/>
        <end position="569"/>
    </location>
</feature>
<evidence type="ECO:0000256" key="4">
    <source>
        <dbReference type="PROSITE-ProRule" id="PRU00601"/>
    </source>
</evidence>
<feature type="compositionally biased region" description="Basic and acidic residues" evidence="5">
    <location>
        <begin position="504"/>
        <end position="517"/>
    </location>
</feature>